<dbReference type="AlphaFoldDB" id="A0A9D2APS4"/>
<dbReference type="PANTHER" id="PTHR11806:SF0">
    <property type="entry name" value="PROTEIN MTO1 HOMOLOG, MITOCHONDRIAL"/>
    <property type="match status" value="1"/>
</dbReference>
<keyword evidence="6" id="KW-0285">Flavoprotein</keyword>
<gene>
    <name evidence="13" type="ORF">H9982_00115</name>
</gene>
<evidence type="ECO:0000259" key="12">
    <source>
        <dbReference type="SMART" id="SM01228"/>
    </source>
</evidence>
<comment type="similarity">
    <text evidence="3">Belongs to the MnmG family.</text>
</comment>
<dbReference type="InterPro" id="IPR047001">
    <property type="entry name" value="MnmG_C_subdom"/>
</dbReference>
<evidence type="ECO:0000256" key="10">
    <source>
        <dbReference type="ARBA" id="ARBA00025948"/>
    </source>
</evidence>
<comment type="subunit">
    <text evidence="10">Homodimer. Heterotetramer of two MnmE and two MnmG subunits.</text>
</comment>
<dbReference type="Gene3D" id="3.50.50.60">
    <property type="entry name" value="FAD/NAD(P)-binding domain"/>
    <property type="match status" value="1"/>
</dbReference>
<evidence type="ECO:0000256" key="11">
    <source>
        <dbReference type="ARBA" id="ARBA00031800"/>
    </source>
</evidence>
<evidence type="ECO:0000256" key="9">
    <source>
        <dbReference type="ARBA" id="ARBA00023027"/>
    </source>
</evidence>
<evidence type="ECO:0000256" key="5">
    <source>
        <dbReference type="ARBA" id="ARBA00022490"/>
    </source>
</evidence>
<comment type="caution">
    <text evidence="13">The sequence shown here is derived from an EMBL/GenBank/DDBJ whole genome shotgun (WGS) entry which is preliminary data.</text>
</comment>
<dbReference type="Pfam" id="PF21680">
    <property type="entry name" value="GIDA_C_1st"/>
    <property type="match status" value="1"/>
</dbReference>
<dbReference type="FunFam" id="3.50.50.60:FF:000002">
    <property type="entry name" value="tRNA uridine 5-carboxymethylaminomethyl modification enzyme MnmG"/>
    <property type="match status" value="1"/>
</dbReference>
<comment type="cofactor">
    <cofactor evidence="1">
        <name>FAD</name>
        <dbReference type="ChEBI" id="CHEBI:57692"/>
    </cofactor>
</comment>
<dbReference type="InterPro" id="IPR049312">
    <property type="entry name" value="GIDA_C_N"/>
</dbReference>
<dbReference type="FunFam" id="1.10.10.1800:FF:000003">
    <property type="entry name" value="tRNA uridine 5-carboxymethylaminomethyl modification enzyme MnmG"/>
    <property type="match status" value="1"/>
</dbReference>
<accession>A0A9D2APS4</accession>
<keyword evidence="5" id="KW-0963">Cytoplasm</keyword>
<dbReference type="SMART" id="SM01228">
    <property type="entry name" value="GIDA_assoc_3"/>
    <property type="match status" value="1"/>
</dbReference>
<dbReference type="InterPro" id="IPR020595">
    <property type="entry name" value="MnmG-rel_CS"/>
</dbReference>
<dbReference type="FunFam" id="1.10.150.570:FF:000001">
    <property type="entry name" value="tRNA uridine 5-carboxymethylaminomethyl modification enzyme MnmG"/>
    <property type="match status" value="1"/>
</dbReference>
<dbReference type="PANTHER" id="PTHR11806">
    <property type="entry name" value="GLUCOSE INHIBITED DIVISION PROTEIN A"/>
    <property type="match status" value="1"/>
</dbReference>
<protein>
    <recommendedName>
        <fullName evidence="4">tRNA uridine 5-carboxymethylaminomethyl modification enzyme MnmG</fullName>
    </recommendedName>
    <alternativeName>
        <fullName evidence="11">Glucose-inhibited division protein A</fullName>
    </alternativeName>
</protein>
<keyword evidence="7" id="KW-0819">tRNA processing</keyword>
<feature type="domain" description="tRNA uridine 5-carboxymethylaminomethyl modification enzyme C-terminal subdomain" evidence="12">
    <location>
        <begin position="273"/>
        <end position="344"/>
    </location>
</feature>
<evidence type="ECO:0000313" key="13">
    <source>
        <dbReference type="EMBL" id="HIX44606.1"/>
    </source>
</evidence>
<organism evidence="13 14">
    <name type="scientific">Candidatus Barnesiella excrementipullorum</name>
    <dbReference type="NCBI Taxonomy" id="2838479"/>
    <lineage>
        <taxon>Bacteria</taxon>
        <taxon>Pseudomonadati</taxon>
        <taxon>Bacteroidota</taxon>
        <taxon>Bacteroidia</taxon>
        <taxon>Bacteroidales</taxon>
        <taxon>Barnesiellaceae</taxon>
        <taxon>Barnesiella</taxon>
    </lineage>
</organism>
<dbReference type="SUPFAM" id="SSF51905">
    <property type="entry name" value="FAD/NAD(P)-binding domain"/>
    <property type="match status" value="1"/>
</dbReference>
<evidence type="ECO:0000256" key="3">
    <source>
        <dbReference type="ARBA" id="ARBA00007653"/>
    </source>
</evidence>
<dbReference type="InterPro" id="IPR026904">
    <property type="entry name" value="MnmG_C"/>
</dbReference>
<evidence type="ECO:0000256" key="4">
    <source>
        <dbReference type="ARBA" id="ARBA00020461"/>
    </source>
</evidence>
<dbReference type="GO" id="GO:0030488">
    <property type="term" value="P:tRNA methylation"/>
    <property type="evidence" value="ECO:0007669"/>
    <property type="project" value="TreeGrafter"/>
</dbReference>
<evidence type="ECO:0000256" key="6">
    <source>
        <dbReference type="ARBA" id="ARBA00022630"/>
    </source>
</evidence>
<dbReference type="Pfam" id="PF13932">
    <property type="entry name" value="SAM_GIDA_C"/>
    <property type="match status" value="1"/>
</dbReference>
<keyword evidence="9" id="KW-0520">NAD</keyword>
<evidence type="ECO:0000256" key="1">
    <source>
        <dbReference type="ARBA" id="ARBA00001974"/>
    </source>
</evidence>
<dbReference type="InterPro" id="IPR040131">
    <property type="entry name" value="MnmG_N"/>
</dbReference>
<sequence>SIETKIVTFPDKNEHQLFLEPEGETTQEYYLNGFSSSLPINIQIAALQQIPALRDLRIYRPGYAIEYDYFDPTQLLHTLETKRVKRLFFAGQINGTTGYEEAAGQGIVAGINAHIACHGGAPFVPGRNEAYIGVLIDDLVTKGVDEPYRMFTSRAEYRILLRQDDADVRLTGKGYDLGLASPERKALLDAKLSAIDDLIEFAHSYSVRPSHVNTALEHLSLQPLRQGVKLYDLIMRPQLNIATLATFIPALKSRLHSISSRRDEIIEAAEIRIKYSGYIERERLIADKIARLENIGIKDKFDYLSIHQISTEARQKLQRIQPETIAQASRIPGVSPSDINILLLLLGR</sequence>
<dbReference type="GO" id="GO:0005829">
    <property type="term" value="C:cytosol"/>
    <property type="evidence" value="ECO:0007669"/>
    <property type="project" value="TreeGrafter"/>
</dbReference>
<proteinExistence type="inferred from homology"/>
<dbReference type="InterPro" id="IPR002218">
    <property type="entry name" value="MnmG-rel"/>
</dbReference>
<feature type="non-terminal residue" evidence="13">
    <location>
        <position position="1"/>
    </location>
</feature>
<dbReference type="PROSITE" id="PS01281">
    <property type="entry name" value="GIDA_2"/>
    <property type="match status" value="1"/>
</dbReference>
<keyword evidence="8" id="KW-0274">FAD</keyword>
<name>A0A9D2APS4_9BACT</name>
<evidence type="ECO:0000313" key="14">
    <source>
        <dbReference type="Proteomes" id="UP000824246"/>
    </source>
</evidence>
<evidence type="ECO:0000256" key="7">
    <source>
        <dbReference type="ARBA" id="ARBA00022694"/>
    </source>
</evidence>
<comment type="function">
    <text evidence="2">NAD-binding protein involved in the addition of a carboxymethylaminomethyl (cmnm) group at the wobble position (U34) of certain tRNAs, forming tRNA-cmnm(5)s(2)U34.</text>
</comment>
<evidence type="ECO:0000256" key="8">
    <source>
        <dbReference type="ARBA" id="ARBA00022827"/>
    </source>
</evidence>
<dbReference type="Proteomes" id="UP000824246">
    <property type="component" value="Unassembled WGS sequence"/>
</dbReference>
<evidence type="ECO:0000256" key="2">
    <source>
        <dbReference type="ARBA" id="ARBA00003717"/>
    </source>
</evidence>
<dbReference type="Gene3D" id="1.10.150.570">
    <property type="entry name" value="GidA associated domain, C-terminal subdomain"/>
    <property type="match status" value="1"/>
</dbReference>
<dbReference type="GO" id="GO:0050660">
    <property type="term" value="F:flavin adenine dinucleotide binding"/>
    <property type="evidence" value="ECO:0007669"/>
    <property type="project" value="InterPro"/>
</dbReference>
<reference evidence="13" key="1">
    <citation type="journal article" date="2021" name="PeerJ">
        <title>Extensive microbial diversity within the chicken gut microbiome revealed by metagenomics and culture.</title>
        <authorList>
            <person name="Gilroy R."/>
            <person name="Ravi A."/>
            <person name="Getino M."/>
            <person name="Pursley I."/>
            <person name="Horton D.L."/>
            <person name="Alikhan N.F."/>
            <person name="Baker D."/>
            <person name="Gharbi K."/>
            <person name="Hall N."/>
            <person name="Watson M."/>
            <person name="Adriaenssens E.M."/>
            <person name="Foster-Nyarko E."/>
            <person name="Jarju S."/>
            <person name="Secka A."/>
            <person name="Antonio M."/>
            <person name="Oren A."/>
            <person name="Chaudhuri R.R."/>
            <person name="La Ragione R."/>
            <person name="Hildebrand F."/>
            <person name="Pallen M.J."/>
        </authorList>
    </citation>
    <scope>NUCLEOTIDE SEQUENCE</scope>
    <source>
        <strain evidence="13">ChiHjej12B11-16260</strain>
    </source>
</reference>
<reference evidence="13" key="2">
    <citation type="submission" date="2021-04" db="EMBL/GenBank/DDBJ databases">
        <authorList>
            <person name="Gilroy R."/>
        </authorList>
    </citation>
    <scope>NUCLEOTIDE SEQUENCE</scope>
    <source>
        <strain evidence="13">ChiHjej12B11-16260</strain>
    </source>
</reference>
<dbReference type="InterPro" id="IPR044920">
    <property type="entry name" value="MnmG_C_subdom_sf"/>
</dbReference>
<dbReference type="EMBL" id="DXFB01000002">
    <property type="protein sequence ID" value="HIX44606.1"/>
    <property type="molecule type" value="Genomic_DNA"/>
</dbReference>
<dbReference type="GO" id="GO:0002098">
    <property type="term" value="P:tRNA wobble uridine modification"/>
    <property type="evidence" value="ECO:0007669"/>
    <property type="project" value="TreeGrafter"/>
</dbReference>
<dbReference type="Gene3D" id="1.10.10.1800">
    <property type="entry name" value="tRNA uridine 5-carboxymethylaminomethyl modification enzyme MnmG/GidA"/>
    <property type="match status" value="1"/>
</dbReference>
<dbReference type="Pfam" id="PF01134">
    <property type="entry name" value="GIDA"/>
    <property type="match status" value="1"/>
</dbReference>
<dbReference type="InterPro" id="IPR036188">
    <property type="entry name" value="FAD/NAD-bd_sf"/>
</dbReference>